<dbReference type="GO" id="GO:0005524">
    <property type="term" value="F:ATP binding"/>
    <property type="evidence" value="ECO:0007669"/>
    <property type="project" value="UniProtKB-UniRule"/>
</dbReference>
<dbReference type="SUPFAM" id="SSF52540">
    <property type="entry name" value="P-loop containing nucleoside triphosphate hydrolases"/>
    <property type="match status" value="1"/>
</dbReference>
<comment type="caution">
    <text evidence="5">The sequence shown here is derived from an EMBL/GenBank/DDBJ whole genome shotgun (WGS) entry which is preliminary data.</text>
</comment>
<dbReference type="PANTHER" id="PTHR22683:SF41">
    <property type="entry name" value="DNA TRANSLOCASE FTSK"/>
    <property type="match status" value="1"/>
</dbReference>
<dbReference type="PROSITE" id="PS50901">
    <property type="entry name" value="FTSK"/>
    <property type="match status" value="1"/>
</dbReference>
<feature type="binding site" evidence="3">
    <location>
        <begin position="409"/>
        <end position="416"/>
    </location>
    <ligand>
        <name>ATP</name>
        <dbReference type="ChEBI" id="CHEBI:30616"/>
    </ligand>
</feature>
<protein>
    <recommendedName>
        <fullName evidence="4">FtsK domain-containing protein</fullName>
    </recommendedName>
</protein>
<dbReference type="Pfam" id="PF01580">
    <property type="entry name" value="FtsK_SpoIIIE"/>
    <property type="match status" value="1"/>
</dbReference>
<organism evidence="5">
    <name type="scientific">Desulfatirhabdium butyrativorans</name>
    <dbReference type="NCBI Taxonomy" id="340467"/>
    <lineage>
        <taxon>Bacteria</taxon>
        <taxon>Pseudomonadati</taxon>
        <taxon>Thermodesulfobacteriota</taxon>
        <taxon>Desulfobacteria</taxon>
        <taxon>Desulfobacterales</taxon>
        <taxon>Desulfatirhabdiaceae</taxon>
        <taxon>Desulfatirhabdium</taxon>
    </lineage>
</organism>
<dbReference type="InterPro" id="IPR050206">
    <property type="entry name" value="FtsK/SpoIIIE/SftA"/>
</dbReference>
<dbReference type="GO" id="GO:0003677">
    <property type="term" value="F:DNA binding"/>
    <property type="evidence" value="ECO:0007669"/>
    <property type="project" value="InterPro"/>
</dbReference>
<evidence type="ECO:0000313" key="5">
    <source>
        <dbReference type="EMBL" id="HGU34541.1"/>
    </source>
</evidence>
<evidence type="ECO:0000259" key="4">
    <source>
        <dbReference type="PROSITE" id="PS50901"/>
    </source>
</evidence>
<keyword evidence="2 3" id="KW-0067">ATP-binding</keyword>
<gene>
    <name evidence="5" type="ORF">ENS29_17100</name>
</gene>
<keyword evidence="1 3" id="KW-0547">Nucleotide-binding</keyword>
<dbReference type="InterPro" id="IPR002543">
    <property type="entry name" value="FtsK_dom"/>
</dbReference>
<dbReference type="InterPro" id="IPR027417">
    <property type="entry name" value="P-loop_NTPase"/>
</dbReference>
<evidence type="ECO:0000256" key="2">
    <source>
        <dbReference type="ARBA" id="ARBA00022840"/>
    </source>
</evidence>
<dbReference type="AlphaFoldDB" id="A0A7C4RUP7"/>
<dbReference type="EMBL" id="DSUH01000389">
    <property type="protein sequence ID" value="HGU34541.1"/>
    <property type="molecule type" value="Genomic_DNA"/>
</dbReference>
<dbReference type="PANTHER" id="PTHR22683">
    <property type="entry name" value="SPORULATION PROTEIN RELATED"/>
    <property type="match status" value="1"/>
</dbReference>
<name>A0A7C4RUP7_9BACT</name>
<dbReference type="CDD" id="cd01127">
    <property type="entry name" value="TrwB_TraG_TraD_VirD4"/>
    <property type="match status" value="1"/>
</dbReference>
<sequence>MVDAYRKSEGTLCKRWLKIHAAPHATMPVHLNVRQIREALYAEIGTRAKLPEPSVRQRLAGRLFHECFAALILSLSESPEHRQGRWTSGLLEQELYERHFGPRLIEHLVHFRNDTRCVRDFWTSCHNMCVWLAGLMESAETSRAELVFHPEEAFSMELSMPHWSDTVMLSGVADLVVRFETIPYWCLVELKFSQGLPELDLAQACLYHMMAQKALPAPVGKLALVRFSPEPSETLFDEKDLFGVRIRLIEWIGKLAGVRNARFQGLTKAPEPCNEKIVEQAGRIEEIFHEYGLQVRRGGEPIPGPCFIRYPIRLGKGVKIGAVQKTAAEIQHRLGVETPPFIHLSEGQVFVDLQRPDRQIIHFRDVLGQLRKSGIGRGCSRIMLGVDLFNRLHTADLAQPEHAHFLIAGTTGSGKTEWLRAALAGLIATNSPKTLRLVIIDPKRNGFSDLQGSPFLWNDSALVYPDEQPAADVLAVLADEMDRRYRRFEQVQVEHLDAYNQTHDPPLPRIVCVCDEYADLINRDREERKTIEARINRLGQKARSAGIHLLIATQHPSRQIVRGTLDANLPARIGFKMNRDIESKMVLNQRGAEHLLGAGDMLFKSIGEVKRLQAPLMRPEERLRFFAGNFYRD</sequence>
<evidence type="ECO:0000256" key="3">
    <source>
        <dbReference type="PROSITE-ProRule" id="PRU00289"/>
    </source>
</evidence>
<dbReference type="Gene3D" id="3.40.50.300">
    <property type="entry name" value="P-loop containing nucleotide triphosphate hydrolases"/>
    <property type="match status" value="1"/>
</dbReference>
<proteinExistence type="predicted"/>
<evidence type="ECO:0000256" key="1">
    <source>
        <dbReference type="ARBA" id="ARBA00022741"/>
    </source>
</evidence>
<dbReference type="Gene3D" id="3.30.980.40">
    <property type="match status" value="1"/>
</dbReference>
<accession>A0A7C4RUP7</accession>
<feature type="domain" description="FtsK" evidence="4">
    <location>
        <begin position="389"/>
        <end position="584"/>
    </location>
</feature>
<reference evidence="5" key="1">
    <citation type="journal article" date="2020" name="mSystems">
        <title>Genome- and Community-Level Interaction Insights into Carbon Utilization and Element Cycling Functions of Hydrothermarchaeota in Hydrothermal Sediment.</title>
        <authorList>
            <person name="Zhou Z."/>
            <person name="Liu Y."/>
            <person name="Xu W."/>
            <person name="Pan J."/>
            <person name="Luo Z.H."/>
            <person name="Li M."/>
        </authorList>
    </citation>
    <scope>NUCLEOTIDE SEQUENCE [LARGE SCALE GENOMIC DNA]</scope>
    <source>
        <strain evidence="5">SpSt-477</strain>
    </source>
</reference>